<accession>A0A1W6MQZ7</accession>
<reference evidence="9 10" key="1">
    <citation type="submission" date="2017-02" db="EMBL/GenBank/DDBJ databases">
        <authorList>
            <person name="Peterson S.W."/>
        </authorList>
    </citation>
    <scope>NUCLEOTIDE SEQUENCE [LARGE SCALE GENOMIC DNA]</scope>
    <source>
        <strain evidence="9 10">S285</strain>
    </source>
</reference>
<keyword evidence="3 7" id="KW-0812">Transmembrane</keyword>
<dbReference type="OrthoDB" id="7254882at2"/>
<evidence type="ECO:0000313" key="9">
    <source>
        <dbReference type="EMBL" id="ARN79997.1"/>
    </source>
</evidence>
<keyword evidence="10" id="KW-1185">Reference proteome</keyword>
<feature type="domain" description="Integral membrane bound transporter" evidence="8">
    <location>
        <begin position="26"/>
        <end position="151"/>
    </location>
</feature>
<organism evidence="9 10">
    <name type="scientific">Methylocystis bryophila</name>
    <dbReference type="NCBI Taxonomy" id="655015"/>
    <lineage>
        <taxon>Bacteria</taxon>
        <taxon>Pseudomonadati</taxon>
        <taxon>Pseudomonadota</taxon>
        <taxon>Alphaproteobacteria</taxon>
        <taxon>Hyphomicrobiales</taxon>
        <taxon>Methylocystaceae</taxon>
        <taxon>Methylocystis</taxon>
    </lineage>
</organism>
<feature type="transmembrane region" description="Helical" evidence="7">
    <location>
        <begin position="170"/>
        <end position="190"/>
    </location>
</feature>
<dbReference type="EMBL" id="CP019948">
    <property type="protein sequence ID" value="ARN79997.1"/>
    <property type="molecule type" value="Genomic_DNA"/>
</dbReference>
<evidence type="ECO:0000256" key="6">
    <source>
        <dbReference type="ARBA" id="ARBA00043993"/>
    </source>
</evidence>
<feature type="transmembrane region" description="Helical" evidence="7">
    <location>
        <begin position="141"/>
        <end position="158"/>
    </location>
</feature>
<gene>
    <name evidence="9" type="ORF">B1812_01670</name>
</gene>
<keyword evidence="5 7" id="KW-0472">Membrane</keyword>
<evidence type="ECO:0000256" key="5">
    <source>
        <dbReference type="ARBA" id="ARBA00023136"/>
    </source>
</evidence>
<dbReference type="Pfam" id="PF13515">
    <property type="entry name" value="FUSC_2"/>
    <property type="match status" value="1"/>
</dbReference>
<evidence type="ECO:0000256" key="1">
    <source>
        <dbReference type="ARBA" id="ARBA00004651"/>
    </source>
</evidence>
<feature type="transmembrane region" description="Helical" evidence="7">
    <location>
        <begin position="117"/>
        <end position="135"/>
    </location>
</feature>
<sequence length="359" mass="38814">MWRFIARYKMEFYLCLRVTLATLLTFGLGRLLGLPMILWALLTSVLLTQMSVGKSVKATLDYFVGTLGGVVYAAAISALIPQTTDAGLLAALAATVPPLALLAAVSPKFAAAVPTGLIVVVVPTLTHATPLASAIDRVEEVALGATVALAVSLVVLPARASNMARRSAAAMLEAIADAAPMVLAGFTIPFDRQKVTDLHRRIAAAYAKFEAAGLEAGHERLSLLTEDPSSEPEFEQLRRTLLRLRHDLIMTGRAADAPLPEAIAMRLEASLASLAKVIEDQLRLNARRLRARGEAPAEAGWESAFDAFHDEIVALRAEGLLRPMPEEAVRSIFAVAFALEQWRRDLSELRTRVNDHLRN</sequence>
<dbReference type="GO" id="GO:0005886">
    <property type="term" value="C:plasma membrane"/>
    <property type="evidence" value="ECO:0007669"/>
    <property type="project" value="UniProtKB-SubCell"/>
</dbReference>
<comment type="subcellular location">
    <subcellularLocation>
        <location evidence="1">Cell membrane</location>
        <topology evidence="1">Multi-pass membrane protein</topology>
    </subcellularLocation>
</comment>
<dbReference type="PANTHER" id="PTHR30509:SF9">
    <property type="entry name" value="MULTIDRUG RESISTANCE PROTEIN MDTO"/>
    <property type="match status" value="1"/>
</dbReference>
<dbReference type="STRING" id="655015.B1812_01670"/>
<dbReference type="InterPro" id="IPR049453">
    <property type="entry name" value="Memb_transporter_dom"/>
</dbReference>
<dbReference type="Proteomes" id="UP000193978">
    <property type="component" value="Chromosome"/>
</dbReference>
<comment type="similarity">
    <text evidence="6">Belongs to the YccS/YhfK family.</text>
</comment>
<feature type="transmembrane region" description="Helical" evidence="7">
    <location>
        <begin position="86"/>
        <end position="105"/>
    </location>
</feature>
<evidence type="ECO:0000259" key="8">
    <source>
        <dbReference type="Pfam" id="PF13515"/>
    </source>
</evidence>
<evidence type="ECO:0000313" key="10">
    <source>
        <dbReference type="Proteomes" id="UP000193978"/>
    </source>
</evidence>
<evidence type="ECO:0000256" key="2">
    <source>
        <dbReference type="ARBA" id="ARBA00022475"/>
    </source>
</evidence>
<dbReference type="PANTHER" id="PTHR30509">
    <property type="entry name" value="P-HYDROXYBENZOIC ACID EFFLUX PUMP SUBUNIT-RELATED"/>
    <property type="match status" value="1"/>
</dbReference>
<dbReference type="RefSeq" id="WP_085770051.1">
    <property type="nucleotide sequence ID" value="NZ_AP027149.1"/>
</dbReference>
<feature type="transmembrane region" description="Helical" evidence="7">
    <location>
        <begin position="60"/>
        <end position="80"/>
    </location>
</feature>
<protein>
    <recommendedName>
        <fullName evidence="8">Integral membrane bound transporter domain-containing protein</fullName>
    </recommendedName>
</protein>
<name>A0A1W6MQZ7_9HYPH</name>
<evidence type="ECO:0000256" key="7">
    <source>
        <dbReference type="SAM" id="Phobius"/>
    </source>
</evidence>
<keyword evidence="2" id="KW-1003">Cell membrane</keyword>
<proteinExistence type="inferred from homology"/>
<dbReference type="KEGG" id="mbry:B1812_01670"/>
<evidence type="ECO:0000256" key="4">
    <source>
        <dbReference type="ARBA" id="ARBA00022989"/>
    </source>
</evidence>
<evidence type="ECO:0000256" key="3">
    <source>
        <dbReference type="ARBA" id="ARBA00022692"/>
    </source>
</evidence>
<keyword evidence="4 7" id="KW-1133">Transmembrane helix</keyword>
<dbReference type="AlphaFoldDB" id="A0A1W6MQZ7"/>